<organism evidence="2 3">
    <name type="scientific">Flavobacterium helocola</name>
    <dbReference type="NCBI Taxonomy" id="3139139"/>
    <lineage>
        <taxon>Bacteria</taxon>
        <taxon>Pseudomonadati</taxon>
        <taxon>Bacteroidota</taxon>
        <taxon>Flavobacteriia</taxon>
        <taxon>Flavobacteriales</taxon>
        <taxon>Flavobacteriaceae</taxon>
        <taxon>Flavobacterium</taxon>
    </lineage>
</organism>
<dbReference type="Pfam" id="PF00535">
    <property type="entry name" value="Glycos_transf_2"/>
    <property type="match status" value="1"/>
</dbReference>
<evidence type="ECO:0000313" key="3">
    <source>
        <dbReference type="Proteomes" id="UP001393056"/>
    </source>
</evidence>
<dbReference type="PANTHER" id="PTHR22916">
    <property type="entry name" value="GLYCOSYLTRANSFERASE"/>
    <property type="match status" value="1"/>
</dbReference>
<gene>
    <name evidence="2" type="ORF">AAEO58_07775</name>
</gene>
<dbReference type="GO" id="GO:0016757">
    <property type="term" value="F:glycosyltransferase activity"/>
    <property type="evidence" value="ECO:0007669"/>
    <property type="project" value="UniProtKB-KW"/>
</dbReference>
<dbReference type="InterPro" id="IPR029044">
    <property type="entry name" value="Nucleotide-diphossugar_trans"/>
</dbReference>
<protein>
    <submittedName>
        <fullName evidence="2">Glycosyltransferase family 2 protein</fullName>
        <ecNumber evidence="2">2.4.-.-</ecNumber>
    </submittedName>
</protein>
<dbReference type="SUPFAM" id="SSF53448">
    <property type="entry name" value="Nucleotide-diphospho-sugar transferases"/>
    <property type="match status" value="1"/>
</dbReference>
<dbReference type="CDD" id="cd00761">
    <property type="entry name" value="Glyco_tranf_GTA_type"/>
    <property type="match status" value="1"/>
</dbReference>
<keyword evidence="2" id="KW-0808">Transferase</keyword>
<dbReference type="InterPro" id="IPR001173">
    <property type="entry name" value="Glyco_trans_2-like"/>
</dbReference>
<dbReference type="Proteomes" id="UP001393056">
    <property type="component" value="Unassembled WGS sequence"/>
</dbReference>
<keyword evidence="3" id="KW-1185">Reference proteome</keyword>
<dbReference type="RefSeq" id="WP_341682906.1">
    <property type="nucleotide sequence ID" value="NZ_JBBYHT010000003.1"/>
</dbReference>
<comment type="caution">
    <text evidence="2">The sequence shown here is derived from an EMBL/GenBank/DDBJ whole genome shotgun (WGS) entry which is preliminary data.</text>
</comment>
<evidence type="ECO:0000259" key="1">
    <source>
        <dbReference type="Pfam" id="PF00535"/>
    </source>
</evidence>
<name>A0ABU9I698_9FLAO</name>
<dbReference type="EMBL" id="JBBYHT010000003">
    <property type="protein sequence ID" value="MEL1247940.1"/>
    <property type="molecule type" value="Genomic_DNA"/>
</dbReference>
<evidence type="ECO:0000313" key="2">
    <source>
        <dbReference type="EMBL" id="MEL1247940.1"/>
    </source>
</evidence>
<dbReference type="EC" id="2.4.-.-" evidence="2"/>
<dbReference type="PANTHER" id="PTHR22916:SF3">
    <property type="entry name" value="UDP-GLCNAC:BETAGAL BETA-1,3-N-ACETYLGLUCOSAMINYLTRANSFERASE-LIKE PROTEIN 1"/>
    <property type="match status" value="1"/>
</dbReference>
<dbReference type="Gene3D" id="3.90.550.10">
    <property type="entry name" value="Spore Coat Polysaccharide Biosynthesis Protein SpsA, Chain A"/>
    <property type="match status" value="1"/>
</dbReference>
<accession>A0ABU9I698</accession>
<feature type="domain" description="Glycosyltransferase 2-like" evidence="1">
    <location>
        <begin position="4"/>
        <end position="135"/>
    </location>
</feature>
<sequence>MLAIIIPFYKLTFFEATLQSLANQTDKRFKVYIGDDASSEDCTFLLQKFEEHFDFIYHRFETNLGGTSLTQQWERCIALSKNEEWLMILGDDDVLGENVVEEFYKQYHYFQNSSNVVRFATQSIDNINKKVSKVFLHPVWEQAATSFYRKFKGLSRSSLSEYIFTRNSFTKFHFKNYPLAWHSDDLAWIDFSNKKPIYSINEAIISINVSDLSLSGMNTNLNLKNEASLQFYEDIIRNKLSQFSKKQSLDLLMRYEIEIKEIRKVKISEWLLLLKGYIKNFQLISFLKLTRRILISL</sequence>
<reference evidence="2 3" key="1">
    <citation type="submission" date="2024-04" db="EMBL/GenBank/DDBJ databases">
        <title>Flavobacterium sp. DGU41 16S ribosomal RNA gene Genome sequencing and assembly.</title>
        <authorList>
            <person name="Park S."/>
        </authorList>
    </citation>
    <scope>NUCLEOTIDE SEQUENCE [LARGE SCALE GENOMIC DNA]</scope>
    <source>
        <strain evidence="2 3">DGU41</strain>
    </source>
</reference>
<proteinExistence type="predicted"/>
<keyword evidence="2" id="KW-0328">Glycosyltransferase</keyword>